<dbReference type="InterPro" id="IPR003754">
    <property type="entry name" value="4pyrrol_synth_uPrphyn_synth"/>
</dbReference>
<comment type="similarity">
    <text evidence="2 9">Belongs to the uroporphyrinogen-III synthase family.</text>
</comment>
<sequence>MKPVVVMTQSSEFNSDLVEIVHKPFIEIQSLEFDTQVLHHNYDWIIFSSKNAVRLFYQYLNQVDVNYVAVIGKKTAELCETLNINVDFVPDDYSQEGLLEQFKQENQSILIPSSAMARPKLHQTLALTNSVTKIDLYEPIANDRHISEVIQQVESHKIDAITFSSSSAVNAYVKHNVPKQFNNYFAIGKQTANTLHQHGLNSLVADKQTSESLINKIIESWYNNEI</sequence>
<keyword evidence="4 9" id="KW-0456">Lyase</keyword>
<protein>
    <recommendedName>
        <fullName evidence="7 9">Uroporphyrinogen-III synthase</fullName>
        <ecNumber evidence="3 9">4.2.1.75</ecNumber>
    </recommendedName>
</protein>
<dbReference type="Pfam" id="PF02602">
    <property type="entry name" value="HEM4"/>
    <property type="match status" value="1"/>
</dbReference>
<evidence type="ECO:0000256" key="1">
    <source>
        <dbReference type="ARBA" id="ARBA00004772"/>
    </source>
</evidence>
<evidence type="ECO:0000256" key="8">
    <source>
        <dbReference type="ARBA" id="ARBA00048617"/>
    </source>
</evidence>
<evidence type="ECO:0000256" key="9">
    <source>
        <dbReference type="RuleBase" id="RU366031"/>
    </source>
</evidence>
<dbReference type="PANTHER" id="PTHR38042">
    <property type="entry name" value="UROPORPHYRINOGEN-III SYNTHASE, CHLOROPLASTIC"/>
    <property type="match status" value="1"/>
</dbReference>
<evidence type="ECO:0000256" key="3">
    <source>
        <dbReference type="ARBA" id="ARBA00013109"/>
    </source>
</evidence>
<feature type="domain" description="Tetrapyrrole biosynthesis uroporphyrinogen III synthase" evidence="10">
    <location>
        <begin position="19"/>
        <end position="214"/>
    </location>
</feature>
<comment type="caution">
    <text evidence="11">The sequence shown here is derived from an EMBL/GenBank/DDBJ whole genome shotgun (WGS) entry which is preliminary data.</text>
</comment>
<reference evidence="11 12" key="1">
    <citation type="submission" date="2020-06" db="EMBL/GenBank/DDBJ databases">
        <title>Staphylococcus borealis sp. nov. -A novel member of the Staphylococcaceae family isolated from skin and blood in humans.</title>
        <authorList>
            <person name="Pain M."/>
            <person name="Wolden R."/>
            <person name="Jaen-Luchoro D."/>
            <person name="Salva-Serra F."/>
            <person name="Iglesias B.P."/>
            <person name="Karlsson R."/>
            <person name="Klingenberg C."/>
            <person name="Cavanagh J.P."/>
        </authorList>
    </citation>
    <scope>NUCLEOTIDE SEQUENCE [LARGE SCALE GENOMIC DNA]</scope>
    <source>
        <strain evidence="11 12">58-22</strain>
    </source>
</reference>
<keyword evidence="5 9" id="KW-0627">Porphyrin biosynthesis</keyword>
<comment type="pathway">
    <text evidence="1 9">Porphyrin-containing compound metabolism; protoporphyrin-IX biosynthesis; coproporphyrinogen-III from 5-aminolevulinate: step 3/4.</text>
</comment>
<dbReference type="EC" id="4.2.1.75" evidence="3 9"/>
<dbReference type="InterPro" id="IPR039793">
    <property type="entry name" value="UROS/Hem4"/>
</dbReference>
<gene>
    <name evidence="11" type="ORF">HUN84_06715</name>
</gene>
<evidence type="ECO:0000256" key="4">
    <source>
        <dbReference type="ARBA" id="ARBA00023239"/>
    </source>
</evidence>
<evidence type="ECO:0000256" key="5">
    <source>
        <dbReference type="ARBA" id="ARBA00023244"/>
    </source>
</evidence>
<dbReference type="CDD" id="cd06578">
    <property type="entry name" value="HemD"/>
    <property type="match status" value="1"/>
</dbReference>
<dbReference type="Gene3D" id="3.40.50.10090">
    <property type="match status" value="2"/>
</dbReference>
<evidence type="ECO:0000313" key="12">
    <source>
        <dbReference type="Proteomes" id="UP000610527"/>
    </source>
</evidence>
<keyword evidence="12" id="KW-1185">Reference proteome</keyword>
<dbReference type="SUPFAM" id="SSF69618">
    <property type="entry name" value="HemD-like"/>
    <property type="match status" value="1"/>
</dbReference>
<comment type="function">
    <text evidence="6 9">Catalyzes cyclization of the linear tetrapyrrole, hydroxymethylbilane, to the macrocyclic uroporphyrinogen III.</text>
</comment>
<dbReference type="RefSeq" id="WP_156304853.1">
    <property type="nucleotide sequence ID" value="NZ_JABVEF010000001.1"/>
</dbReference>
<evidence type="ECO:0000313" key="11">
    <source>
        <dbReference type="EMBL" id="NUI82449.1"/>
    </source>
</evidence>
<evidence type="ECO:0000259" key="10">
    <source>
        <dbReference type="Pfam" id="PF02602"/>
    </source>
</evidence>
<organism evidence="11 12">
    <name type="scientific">Staphylococcus borealis</name>
    <dbReference type="NCBI Taxonomy" id="2742203"/>
    <lineage>
        <taxon>Bacteria</taxon>
        <taxon>Bacillati</taxon>
        <taxon>Bacillota</taxon>
        <taxon>Bacilli</taxon>
        <taxon>Bacillales</taxon>
        <taxon>Staphylococcaceae</taxon>
        <taxon>Staphylococcus</taxon>
    </lineage>
</organism>
<evidence type="ECO:0000256" key="2">
    <source>
        <dbReference type="ARBA" id="ARBA00008133"/>
    </source>
</evidence>
<dbReference type="Proteomes" id="UP000610527">
    <property type="component" value="Unassembled WGS sequence"/>
</dbReference>
<evidence type="ECO:0000256" key="7">
    <source>
        <dbReference type="ARBA" id="ARBA00040167"/>
    </source>
</evidence>
<dbReference type="InterPro" id="IPR036108">
    <property type="entry name" value="4pyrrol_syn_uPrphyn_synt_sf"/>
</dbReference>
<dbReference type="PANTHER" id="PTHR38042:SF1">
    <property type="entry name" value="UROPORPHYRINOGEN-III SYNTHASE, CHLOROPLASTIC"/>
    <property type="match status" value="1"/>
</dbReference>
<dbReference type="EMBL" id="JABVEG010000003">
    <property type="protein sequence ID" value="NUI82449.1"/>
    <property type="molecule type" value="Genomic_DNA"/>
</dbReference>
<comment type="catalytic activity">
    <reaction evidence="8 9">
        <text>hydroxymethylbilane = uroporphyrinogen III + H2O</text>
        <dbReference type="Rhea" id="RHEA:18965"/>
        <dbReference type="ChEBI" id="CHEBI:15377"/>
        <dbReference type="ChEBI" id="CHEBI:57308"/>
        <dbReference type="ChEBI" id="CHEBI:57845"/>
        <dbReference type="EC" id="4.2.1.75"/>
    </reaction>
</comment>
<proteinExistence type="inferred from homology"/>
<name>A0ABX2LNF7_9STAP</name>
<evidence type="ECO:0000256" key="6">
    <source>
        <dbReference type="ARBA" id="ARBA00037589"/>
    </source>
</evidence>
<accession>A0ABX2LNF7</accession>